<name>A0ABX8RYQ5_NOCIO</name>
<organism evidence="1 2">
    <name type="scientific">Nocardia iowensis</name>
    <dbReference type="NCBI Taxonomy" id="204891"/>
    <lineage>
        <taxon>Bacteria</taxon>
        <taxon>Bacillati</taxon>
        <taxon>Actinomycetota</taxon>
        <taxon>Actinomycetes</taxon>
        <taxon>Mycobacteriales</taxon>
        <taxon>Nocardiaceae</taxon>
        <taxon>Nocardia</taxon>
    </lineage>
</organism>
<gene>
    <name evidence="1" type="ORF">KV110_17965</name>
</gene>
<sequence>MPIQTTVRHADLTDLVALLNRQQAAKVDVVAPASALRARNGFLDLSGVSPVLDERGVTDVEGRYRPTAAADSQIGTKLKIPVGYLKWLREQRRTDLYDANVNGLLHGPLDAPALTDGDDRSFLLRLFTSGAPDEPGILRAFLSDRYGIIDNLDVLSAVLDGIREADADVEVRSCDLSESSMHCKVFSPKVSALAPGFLTNYRNPFDNPELENERRRVAGEIDRWRRVAAREGQGYRLGTEPVVFAGFRFSNSEIGHHAVTLKPELFIRICGNGLTLPLFAYTKRHLGDKLDTGTVGGWSQDTYRKRLSVITAETRDKVSEWLSPQFLNSRVEELERHATTPVSKPDRAIEVIAKQLGFNDDERAGILSHFIAGGQLTAAGIAHAVTSYSQTIPDADRADTLDDLALHAMALV</sequence>
<dbReference type="EMBL" id="CP078145">
    <property type="protein sequence ID" value="QXN94763.1"/>
    <property type="molecule type" value="Genomic_DNA"/>
</dbReference>
<keyword evidence="2" id="KW-1185">Reference proteome</keyword>
<evidence type="ECO:0000313" key="1">
    <source>
        <dbReference type="EMBL" id="QXN94763.1"/>
    </source>
</evidence>
<accession>A0ABX8RYQ5</accession>
<dbReference type="Proteomes" id="UP000694257">
    <property type="component" value="Chromosome"/>
</dbReference>
<dbReference type="RefSeq" id="WP_218477420.1">
    <property type="nucleotide sequence ID" value="NZ_BAABJN010000007.1"/>
</dbReference>
<protein>
    <submittedName>
        <fullName evidence="1">Uncharacterized protein</fullName>
    </submittedName>
</protein>
<evidence type="ECO:0000313" key="2">
    <source>
        <dbReference type="Proteomes" id="UP000694257"/>
    </source>
</evidence>
<reference evidence="1 2" key="1">
    <citation type="submission" date="2021-07" db="EMBL/GenBank/DDBJ databases">
        <title>Whole Genome Sequence of Nocardia Iowensis.</title>
        <authorList>
            <person name="Lamm A."/>
            <person name="Collins-Fairclough A.M."/>
            <person name="Bunk B."/>
            <person name="Sproer C."/>
        </authorList>
    </citation>
    <scope>NUCLEOTIDE SEQUENCE [LARGE SCALE GENOMIC DNA]</scope>
    <source>
        <strain evidence="1 2">NRRL 5646</strain>
    </source>
</reference>
<proteinExistence type="predicted"/>